<organism evidence="7 8">
    <name type="scientific">Rhodocollybia butyracea</name>
    <dbReference type="NCBI Taxonomy" id="206335"/>
    <lineage>
        <taxon>Eukaryota</taxon>
        <taxon>Fungi</taxon>
        <taxon>Dikarya</taxon>
        <taxon>Basidiomycota</taxon>
        <taxon>Agaricomycotina</taxon>
        <taxon>Agaricomycetes</taxon>
        <taxon>Agaricomycetidae</taxon>
        <taxon>Agaricales</taxon>
        <taxon>Marasmiineae</taxon>
        <taxon>Omphalotaceae</taxon>
        <taxon>Rhodocollybia</taxon>
    </lineage>
</organism>
<dbReference type="EMBL" id="JADNRY010000187">
    <property type="protein sequence ID" value="KAF9061927.1"/>
    <property type="molecule type" value="Genomic_DNA"/>
</dbReference>
<feature type="region of interest" description="Disordered" evidence="5">
    <location>
        <begin position="1"/>
        <end position="34"/>
    </location>
</feature>
<dbReference type="InterPro" id="IPR036259">
    <property type="entry name" value="MFS_trans_sf"/>
</dbReference>
<protein>
    <submittedName>
        <fullName evidence="7">Major facilitator superfamily domain-containing protein</fullName>
    </submittedName>
</protein>
<keyword evidence="3 6" id="KW-1133">Transmembrane helix</keyword>
<dbReference type="OrthoDB" id="3026777at2759"/>
<feature type="region of interest" description="Disordered" evidence="5">
    <location>
        <begin position="594"/>
        <end position="615"/>
    </location>
</feature>
<feature type="compositionally biased region" description="Basic and acidic residues" evidence="5">
    <location>
        <begin position="595"/>
        <end position="606"/>
    </location>
</feature>
<evidence type="ECO:0000256" key="5">
    <source>
        <dbReference type="SAM" id="MobiDB-lite"/>
    </source>
</evidence>
<dbReference type="Proteomes" id="UP000772434">
    <property type="component" value="Unassembled WGS sequence"/>
</dbReference>
<feature type="transmembrane region" description="Helical" evidence="6">
    <location>
        <begin position="398"/>
        <end position="422"/>
    </location>
</feature>
<dbReference type="AlphaFoldDB" id="A0A9P5PEY0"/>
<accession>A0A9P5PEY0</accession>
<dbReference type="SUPFAM" id="SSF103473">
    <property type="entry name" value="MFS general substrate transporter"/>
    <property type="match status" value="1"/>
</dbReference>
<dbReference type="InterPro" id="IPR011701">
    <property type="entry name" value="MFS"/>
</dbReference>
<sequence length="615" mass="66579">MSRSRHPSALRPDLSRSATSPISGDGVLLPDGPVGTETAQLLHGLVHPHHESEETLVNDEDDEETVEILRRKQMPWWKRPSPVWMLVMLPMATIALSATIAPKRICSLGHHPSGNLPGAIEIPTKNPSSICKTDPAIQATVAKLASVMTALMGILSCLTTGWWSSFSDRRGRTTALGISGIGLLLTDANFILVYYFSRSLPGGIWFLLVGPVIEGILGGFVTGVAVIHAYLADVSTPATRSRTFSMILGVLFIGFAAGPTLGGLLIRFTRQTISVFYVATVVHITYVLMIWFLIPDSISPRKIQRAKAQHQEWLAENRRARNGGGISFWVKRLFSFLTPLSVFNAVRISENPLKIRRDWSLVWVALSYSFTVSVMGSVTYKVQYAGAVFGWGPEELGYWLSLVSVARAFHLAVLLPLAIKLFKRKPVTGSSKESEPLLSSPAASTSDAPSRGHGPRSDSPSRLREPHSSSFDLGLARVSMLIEVTAYILMGTTTSPLAFTVFGMLASLGGGFGPAIQSVALELYAQRGGTETGRLFGAMGVMQALSSQIIGPAMYGLVYVNTVASFPRTIFFVSVASGFISFIFLSLVRLPRSKGAGDGEGHRQDESLVDEEVDS</sequence>
<comment type="caution">
    <text evidence="7">The sequence shown here is derived from an EMBL/GenBank/DDBJ whole genome shotgun (WGS) entry which is preliminary data.</text>
</comment>
<keyword evidence="8" id="KW-1185">Reference proteome</keyword>
<feature type="transmembrane region" description="Helical" evidence="6">
    <location>
        <begin position="175"/>
        <end position="197"/>
    </location>
</feature>
<feature type="transmembrane region" description="Helical" evidence="6">
    <location>
        <begin position="570"/>
        <end position="588"/>
    </location>
</feature>
<feature type="transmembrane region" description="Helical" evidence="6">
    <location>
        <begin position="81"/>
        <end position="101"/>
    </location>
</feature>
<dbReference type="Pfam" id="PF07690">
    <property type="entry name" value="MFS_1"/>
    <property type="match status" value="1"/>
</dbReference>
<evidence type="ECO:0000256" key="6">
    <source>
        <dbReference type="SAM" id="Phobius"/>
    </source>
</evidence>
<keyword evidence="4 6" id="KW-0472">Membrane</keyword>
<evidence type="ECO:0000256" key="2">
    <source>
        <dbReference type="ARBA" id="ARBA00022692"/>
    </source>
</evidence>
<evidence type="ECO:0000256" key="1">
    <source>
        <dbReference type="ARBA" id="ARBA00004141"/>
    </source>
</evidence>
<gene>
    <name evidence="7" type="ORF">BDP27DRAFT_1337421</name>
</gene>
<comment type="subcellular location">
    <subcellularLocation>
        <location evidence="1">Membrane</location>
        <topology evidence="1">Multi-pass membrane protein</topology>
    </subcellularLocation>
</comment>
<feature type="compositionally biased region" description="Low complexity" evidence="5">
    <location>
        <begin position="436"/>
        <end position="449"/>
    </location>
</feature>
<feature type="transmembrane region" description="Helical" evidence="6">
    <location>
        <begin position="144"/>
        <end position="163"/>
    </location>
</feature>
<feature type="transmembrane region" description="Helical" evidence="6">
    <location>
        <begin position="359"/>
        <end position="378"/>
    </location>
</feature>
<dbReference type="Gene3D" id="1.20.1250.20">
    <property type="entry name" value="MFS general substrate transporter like domains"/>
    <property type="match status" value="2"/>
</dbReference>
<evidence type="ECO:0000256" key="3">
    <source>
        <dbReference type="ARBA" id="ARBA00022989"/>
    </source>
</evidence>
<evidence type="ECO:0000313" key="8">
    <source>
        <dbReference type="Proteomes" id="UP000772434"/>
    </source>
</evidence>
<feature type="transmembrane region" description="Helical" evidence="6">
    <location>
        <begin position="203"/>
        <end position="231"/>
    </location>
</feature>
<name>A0A9P5PEY0_9AGAR</name>
<dbReference type="GO" id="GO:0016020">
    <property type="term" value="C:membrane"/>
    <property type="evidence" value="ECO:0007669"/>
    <property type="project" value="UniProtKB-SubCell"/>
</dbReference>
<feature type="compositionally biased region" description="Basic and acidic residues" evidence="5">
    <location>
        <begin position="455"/>
        <end position="467"/>
    </location>
</feature>
<evidence type="ECO:0000256" key="4">
    <source>
        <dbReference type="ARBA" id="ARBA00023136"/>
    </source>
</evidence>
<evidence type="ECO:0000313" key="7">
    <source>
        <dbReference type="EMBL" id="KAF9061927.1"/>
    </source>
</evidence>
<feature type="region of interest" description="Disordered" evidence="5">
    <location>
        <begin position="429"/>
        <end position="468"/>
    </location>
</feature>
<dbReference type="PANTHER" id="PTHR23507">
    <property type="entry name" value="ZGC:174356"/>
    <property type="match status" value="1"/>
</dbReference>
<proteinExistence type="predicted"/>
<feature type="transmembrane region" description="Helical" evidence="6">
    <location>
        <begin position="274"/>
        <end position="294"/>
    </location>
</feature>
<reference evidence="7" key="1">
    <citation type="submission" date="2020-11" db="EMBL/GenBank/DDBJ databases">
        <authorList>
            <consortium name="DOE Joint Genome Institute"/>
            <person name="Ahrendt S."/>
            <person name="Riley R."/>
            <person name="Andreopoulos W."/>
            <person name="Labutti K."/>
            <person name="Pangilinan J."/>
            <person name="Ruiz-Duenas F.J."/>
            <person name="Barrasa J.M."/>
            <person name="Sanchez-Garcia M."/>
            <person name="Camarero S."/>
            <person name="Miyauchi S."/>
            <person name="Serrano A."/>
            <person name="Linde D."/>
            <person name="Babiker R."/>
            <person name="Drula E."/>
            <person name="Ayuso-Fernandez I."/>
            <person name="Pacheco R."/>
            <person name="Padilla G."/>
            <person name="Ferreira P."/>
            <person name="Barriuso J."/>
            <person name="Kellner H."/>
            <person name="Castanera R."/>
            <person name="Alfaro M."/>
            <person name="Ramirez L."/>
            <person name="Pisabarro A.G."/>
            <person name="Kuo A."/>
            <person name="Tritt A."/>
            <person name="Lipzen A."/>
            <person name="He G."/>
            <person name="Yan M."/>
            <person name="Ng V."/>
            <person name="Cullen D."/>
            <person name="Martin F."/>
            <person name="Rosso M.-N."/>
            <person name="Henrissat B."/>
            <person name="Hibbett D."/>
            <person name="Martinez A.T."/>
            <person name="Grigoriev I.V."/>
        </authorList>
    </citation>
    <scope>NUCLEOTIDE SEQUENCE</scope>
    <source>
        <strain evidence="7">AH 40177</strain>
    </source>
</reference>
<feature type="transmembrane region" description="Helical" evidence="6">
    <location>
        <begin position="243"/>
        <end position="268"/>
    </location>
</feature>
<keyword evidence="2 6" id="KW-0812">Transmembrane</keyword>
<dbReference type="GO" id="GO:0022857">
    <property type="term" value="F:transmembrane transporter activity"/>
    <property type="evidence" value="ECO:0007669"/>
    <property type="project" value="InterPro"/>
</dbReference>
<dbReference type="PANTHER" id="PTHR23507:SF1">
    <property type="entry name" value="FI18259P1-RELATED"/>
    <property type="match status" value="1"/>
</dbReference>